<keyword evidence="1" id="KW-0812">Transmembrane</keyword>
<organism evidence="2 3">
    <name type="scientific">Apodospora peruviana</name>
    <dbReference type="NCBI Taxonomy" id="516989"/>
    <lineage>
        <taxon>Eukaryota</taxon>
        <taxon>Fungi</taxon>
        <taxon>Dikarya</taxon>
        <taxon>Ascomycota</taxon>
        <taxon>Pezizomycotina</taxon>
        <taxon>Sordariomycetes</taxon>
        <taxon>Sordariomycetidae</taxon>
        <taxon>Sordariales</taxon>
        <taxon>Lasiosphaeriaceae</taxon>
        <taxon>Apodospora</taxon>
    </lineage>
</organism>
<reference evidence="2" key="2">
    <citation type="submission" date="2023-06" db="EMBL/GenBank/DDBJ databases">
        <authorList>
            <consortium name="Lawrence Berkeley National Laboratory"/>
            <person name="Haridas S."/>
            <person name="Hensen N."/>
            <person name="Bonometti L."/>
            <person name="Westerberg I."/>
            <person name="Brannstrom I.O."/>
            <person name="Guillou S."/>
            <person name="Cros-Aarteil S."/>
            <person name="Calhoun S."/>
            <person name="Kuo A."/>
            <person name="Mondo S."/>
            <person name="Pangilinan J."/>
            <person name="Riley R."/>
            <person name="Labutti K."/>
            <person name="Andreopoulos B."/>
            <person name="Lipzen A."/>
            <person name="Chen C."/>
            <person name="Yanf M."/>
            <person name="Daum C."/>
            <person name="Ng V."/>
            <person name="Clum A."/>
            <person name="Steindorff A."/>
            <person name="Ohm R."/>
            <person name="Martin F."/>
            <person name="Silar P."/>
            <person name="Natvig D."/>
            <person name="Lalanne C."/>
            <person name="Gautier V."/>
            <person name="Ament-Velasquez S.L."/>
            <person name="Kruys A."/>
            <person name="Hutchinson M.I."/>
            <person name="Powell A.J."/>
            <person name="Barry K."/>
            <person name="Miller A.N."/>
            <person name="Grigoriev I.V."/>
            <person name="Debuchy R."/>
            <person name="Gladieux P."/>
            <person name="Thoren M.H."/>
            <person name="Johannesson H."/>
        </authorList>
    </citation>
    <scope>NUCLEOTIDE SEQUENCE</scope>
    <source>
        <strain evidence="2">CBS 118394</strain>
    </source>
</reference>
<evidence type="ECO:0000256" key="1">
    <source>
        <dbReference type="SAM" id="Phobius"/>
    </source>
</evidence>
<feature type="transmembrane region" description="Helical" evidence="1">
    <location>
        <begin position="111"/>
        <end position="132"/>
    </location>
</feature>
<keyword evidence="3" id="KW-1185">Reference proteome</keyword>
<keyword evidence="1" id="KW-0472">Membrane</keyword>
<accession>A0AAE0MF51</accession>
<dbReference type="Proteomes" id="UP001283341">
    <property type="component" value="Unassembled WGS sequence"/>
</dbReference>
<protein>
    <submittedName>
        <fullName evidence="2">Uncharacterized protein</fullName>
    </submittedName>
</protein>
<gene>
    <name evidence="2" type="ORF">B0H66DRAFT_1073</name>
</gene>
<dbReference type="InterPro" id="IPR021840">
    <property type="entry name" value="DUF3433"/>
</dbReference>
<dbReference type="EMBL" id="JAUEDM010000001">
    <property type="protein sequence ID" value="KAK3328759.1"/>
    <property type="molecule type" value="Genomic_DNA"/>
</dbReference>
<dbReference type="Pfam" id="PF11915">
    <property type="entry name" value="DUF3433"/>
    <property type="match status" value="1"/>
</dbReference>
<keyword evidence="1" id="KW-1133">Transmembrane helix</keyword>
<comment type="caution">
    <text evidence="2">The sequence shown here is derived from an EMBL/GenBank/DDBJ whole genome shotgun (WGS) entry which is preliminary data.</text>
</comment>
<evidence type="ECO:0000313" key="3">
    <source>
        <dbReference type="Proteomes" id="UP001283341"/>
    </source>
</evidence>
<proteinExistence type="predicted"/>
<sequence length="217" mass="24497">MNSQTVGVRLFFATLGTTINAYWNYYFSYTSESQIHHLLAKRPHQARSSILLSPPSNVFARLWRSVRPIKDPLSFNAALATFFAKFTPIVLSNISFSNAVTWRIHEACTWMAVAFLAHMFIVLGVSLVLPLLQDARKNKRAVMVAEVELPVRTDTIAGCMYYLCESKDGQGLLRDCRRWAGRSEINFFLIWIGGTALRTSGVLLQGRLGLVLITPRR</sequence>
<dbReference type="AlphaFoldDB" id="A0AAE0MF51"/>
<feature type="transmembrane region" description="Helical" evidence="1">
    <location>
        <begin position="6"/>
        <end position="27"/>
    </location>
</feature>
<feature type="transmembrane region" description="Helical" evidence="1">
    <location>
        <begin position="73"/>
        <end position="91"/>
    </location>
</feature>
<reference evidence="2" key="1">
    <citation type="journal article" date="2023" name="Mol. Phylogenet. Evol.">
        <title>Genome-scale phylogeny and comparative genomics of the fungal order Sordariales.</title>
        <authorList>
            <person name="Hensen N."/>
            <person name="Bonometti L."/>
            <person name="Westerberg I."/>
            <person name="Brannstrom I.O."/>
            <person name="Guillou S."/>
            <person name="Cros-Aarteil S."/>
            <person name="Calhoun S."/>
            <person name="Haridas S."/>
            <person name="Kuo A."/>
            <person name="Mondo S."/>
            <person name="Pangilinan J."/>
            <person name="Riley R."/>
            <person name="LaButti K."/>
            <person name="Andreopoulos B."/>
            <person name="Lipzen A."/>
            <person name="Chen C."/>
            <person name="Yan M."/>
            <person name="Daum C."/>
            <person name="Ng V."/>
            <person name="Clum A."/>
            <person name="Steindorff A."/>
            <person name="Ohm R.A."/>
            <person name="Martin F."/>
            <person name="Silar P."/>
            <person name="Natvig D.O."/>
            <person name="Lalanne C."/>
            <person name="Gautier V."/>
            <person name="Ament-Velasquez S.L."/>
            <person name="Kruys A."/>
            <person name="Hutchinson M.I."/>
            <person name="Powell A.J."/>
            <person name="Barry K."/>
            <person name="Miller A.N."/>
            <person name="Grigoriev I.V."/>
            <person name="Debuchy R."/>
            <person name="Gladieux P."/>
            <person name="Hiltunen Thoren M."/>
            <person name="Johannesson H."/>
        </authorList>
    </citation>
    <scope>NUCLEOTIDE SEQUENCE</scope>
    <source>
        <strain evidence="2">CBS 118394</strain>
    </source>
</reference>
<name>A0AAE0MF51_9PEZI</name>
<evidence type="ECO:0000313" key="2">
    <source>
        <dbReference type="EMBL" id="KAK3328759.1"/>
    </source>
</evidence>